<reference evidence="7 8" key="1">
    <citation type="submission" date="2024-05" db="EMBL/GenBank/DDBJ databases">
        <authorList>
            <person name="Haq I."/>
            <person name="Ullah Z."/>
            <person name="Ahmad R."/>
            <person name="Li M."/>
            <person name="Tong Y."/>
        </authorList>
    </citation>
    <scope>NUCLEOTIDE SEQUENCE [LARGE SCALE GENOMIC DNA]</scope>
    <source>
        <strain evidence="7 8">16A2E</strain>
    </source>
</reference>
<dbReference type="InterPro" id="IPR012318">
    <property type="entry name" value="HTH_CRP"/>
</dbReference>
<dbReference type="SMART" id="SM00419">
    <property type="entry name" value="HTH_CRP"/>
    <property type="match status" value="1"/>
</dbReference>
<accession>A0ABU9XK94</accession>
<evidence type="ECO:0000256" key="3">
    <source>
        <dbReference type="ARBA" id="ARBA00023159"/>
    </source>
</evidence>
<dbReference type="Pfam" id="PF00027">
    <property type="entry name" value="cNMP_binding"/>
    <property type="match status" value="1"/>
</dbReference>
<evidence type="ECO:0000313" key="7">
    <source>
        <dbReference type="EMBL" id="MEN2767539.1"/>
    </source>
</evidence>
<keyword evidence="4" id="KW-0804">Transcription</keyword>
<dbReference type="SUPFAM" id="SSF46785">
    <property type="entry name" value="Winged helix' DNA-binding domain"/>
    <property type="match status" value="1"/>
</dbReference>
<dbReference type="PANTHER" id="PTHR24567:SF74">
    <property type="entry name" value="HTH-TYPE TRANSCRIPTIONAL REGULATOR ARCR"/>
    <property type="match status" value="1"/>
</dbReference>
<dbReference type="CDD" id="cd00092">
    <property type="entry name" value="HTH_CRP"/>
    <property type="match status" value="1"/>
</dbReference>
<feature type="domain" description="Cyclic nucleotide-binding" evidence="5">
    <location>
        <begin position="6"/>
        <end position="86"/>
    </location>
</feature>
<dbReference type="CDD" id="cd00038">
    <property type="entry name" value="CAP_ED"/>
    <property type="match status" value="1"/>
</dbReference>
<protein>
    <submittedName>
        <fullName evidence="7">Crp/Fnr family transcriptional regulator</fullName>
    </submittedName>
</protein>
<dbReference type="InterPro" id="IPR018490">
    <property type="entry name" value="cNMP-bd_dom_sf"/>
</dbReference>
<dbReference type="SUPFAM" id="SSF51206">
    <property type="entry name" value="cAMP-binding domain-like"/>
    <property type="match status" value="1"/>
</dbReference>
<dbReference type="Gene3D" id="1.10.10.10">
    <property type="entry name" value="Winged helix-like DNA-binding domain superfamily/Winged helix DNA-binding domain"/>
    <property type="match status" value="1"/>
</dbReference>
<dbReference type="PROSITE" id="PS51063">
    <property type="entry name" value="HTH_CRP_2"/>
    <property type="match status" value="1"/>
</dbReference>
<dbReference type="Gene3D" id="2.60.120.10">
    <property type="entry name" value="Jelly Rolls"/>
    <property type="match status" value="1"/>
</dbReference>
<name>A0ABU9XK94_9BACI</name>
<dbReference type="SMART" id="SM00100">
    <property type="entry name" value="cNMP"/>
    <property type="match status" value="1"/>
</dbReference>
<keyword evidence="3" id="KW-0010">Activator</keyword>
<dbReference type="Pfam" id="PF13545">
    <property type="entry name" value="HTH_Crp_2"/>
    <property type="match status" value="1"/>
</dbReference>
<dbReference type="InterPro" id="IPR036390">
    <property type="entry name" value="WH_DNA-bd_sf"/>
</dbReference>
<dbReference type="PANTHER" id="PTHR24567">
    <property type="entry name" value="CRP FAMILY TRANSCRIPTIONAL REGULATORY PROTEIN"/>
    <property type="match status" value="1"/>
</dbReference>
<dbReference type="InterPro" id="IPR014710">
    <property type="entry name" value="RmlC-like_jellyroll"/>
</dbReference>
<dbReference type="EMBL" id="JBDIML010000003">
    <property type="protein sequence ID" value="MEN2767539.1"/>
    <property type="molecule type" value="Genomic_DNA"/>
</dbReference>
<dbReference type="Proteomes" id="UP001444625">
    <property type="component" value="Unassembled WGS sequence"/>
</dbReference>
<keyword evidence="2" id="KW-0238">DNA-binding</keyword>
<evidence type="ECO:0000259" key="6">
    <source>
        <dbReference type="PROSITE" id="PS51063"/>
    </source>
</evidence>
<dbReference type="InterPro" id="IPR000595">
    <property type="entry name" value="cNMP-bd_dom"/>
</dbReference>
<evidence type="ECO:0000256" key="2">
    <source>
        <dbReference type="ARBA" id="ARBA00023125"/>
    </source>
</evidence>
<comment type="caution">
    <text evidence="7">The sequence shown here is derived from an EMBL/GenBank/DDBJ whole genome shotgun (WGS) entry which is preliminary data.</text>
</comment>
<dbReference type="PROSITE" id="PS50042">
    <property type="entry name" value="CNMP_BINDING_3"/>
    <property type="match status" value="1"/>
</dbReference>
<feature type="domain" description="HTH crp-type" evidence="6">
    <location>
        <begin position="142"/>
        <end position="216"/>
    </location>
</feature>
<evidence type="ECO:0000256" key="4">
    <source>
        <dbReference type="ARBA" id="ARBA00023163"/>
    </source>
</evidence>
<keyword evidence="1" id="KW-0805">Transcription regulation</keyword>
<keyword evidence="8" id="KW-1185">Reference proteome</keyword>
<gene>
    <name evidence="7" type="ORF">ABC228_10095</name>
</gene>
<evidence type="ECO:0000256" key="1">
    <source>
        <dbReference type="ARBA" id="ARBA00023015"/>
    </source>
</evidence>
<organism evidence="7 8">
    <name type="scientific">Ornithinibacillus xuwenensis</name>
    <dbReference type="NCBI Taxonomy" id="3144668"/>
    <lineage>
        <taxon>Bacteria</taxon>
        <taxon>Bacillati</taxon>
        <taxon>Bacillota</taxon>
        <taxon>Bacilli</taxon>
        <taxon>Bacillales</taxon>
        <taxon>Bacillaceae</taxon>
        <taxon>Ornithinibacillus</taxon>
    </lineage>
</organism>
<proteinExistence type="predicted"/>
<dbReference type="InterPro" id="IPR036388">
    <property type="entry name" value="WH-like_DNA-bd_sf"/>
</dbReference>
<evidence type="ECO:0000259" key="5">
    <source>
        <dbReference type="PROSITE" id="PS50042"/>
    </source>
</evidence>
<evidence type="ECO:0000313" key="8">
    <source>
        <dbReference type="Proteomes" id="UP001444625"/>
    </source>
</evidence>
<dbReference type="InterPro" id="IPR050397">
    <property type="entry name" value="Env_Response_Regulators"/>
</dbReference>
<sequence length="235" mass="26743">MPESLSTTHFMSQELKQLLNVISTTKKIDKNTYLFHEGTIADEIYIIKSGLVQVSKLAADGKELIIRICSHDDIVGELSLFSDDPKYLLSAKVLCSGEVYMINKEELEENLIANSRLTMEFMKWTSNQMRKFQSKIRDLLLNGKKGALYSTLIRLSNSYGLEQDNGTLINIAMTNQELANFCTATRESINRMLSELRRLEIIETYPSGKILIKDIAYLRNEIGCEECPIEICNIN</sequence>